<reference evidence="1 2" key="1">
    <citation type="submission" date="2019-07" db="EMBL/GenBank/DDBJ databases">
        <title>Genomic Encyclopedia of Archaeal and Bacterial Type Strains, Phase II (KMG-II): from individual species to whole genera.</title>
        <authorList>
            <person name="Goeker M."/>
        </authorList>
    </citation>
    <scope>NUCLEOTIDE SEQUENCE [LARGE SCALE GENOMIC DNA]</scope>
    <source>
        <strain evidence="1 2">DSM 21935</strain>
    </source>
</reference>
<dbReference type="Gene3D" id="2.60.40.10">
    <property type="entry name" value="Immunoglobulins"/>
    <property type="match status" value="1"/>
</dbReference>
<dbReference type="GO" id="GO:0016020">
    <property type="term" value="C:membrane"/>
    <property type="evidence" value="ECO:0007669"/>
    <property type="project" value="InterPro"/>
</dbReference>
<dbReference type="AlphaFoldDB" id="A0A5D3YM17"/>
<keyword evidence="2" id="KW-1185">Reference proteome</keyword>
<evidence type="ECO:0000313" key="1">
    <source>
        <dbReference type="EMBL" id="TYP93976.1"/>
    </source>
</evidence>
<dbReference type="EMBL" id="VNHY01000002">
    <property type="protein sequence ID" value="TYP93976.1"/>
    <property type="molecule type" value="Genomic_DNA"/>
</dbReference>
<dbReference type="InterPro" id="IPR013783">
    <property type="entry name" value="Ig-like_fold"/>
</dbReference>
<gene>
    <name evidence="1" type="ORF">LX73_1693</name>
</gene>
<proteinExistence type="predicted"/>
<evidence type="ECO:0000313" key="2">
    <source>
        <dbReference type="Proteomes" id="UP000324595"/>
    </source>
</evidence>
<dbReference type="PROSITE" id="PS51257">
    <property type="entry name" value="PROKAR_LIPOPROTEIN"/>
    <property type="match status" value="1"/>
</dbReference>
<accession>A0A5D3YM17</accession>
<name>A0A5D3YM17_9BACT</name>
<organism evidence="1 2">
    <name type="scientific">Fodinibius salinus</name>
    <dbReference type="NCBI Taxonomy" id="860790"/>
    <lineage>
        <taxon>Bacteria</taxon>
        <taxon>Pseudomonadati</taxon>
        <taxon>Balneolota</taxon>
        <taxon>Balneolia</taxon>
        <taxon>Balneolales</taxon>
        <taxon>Balneolaceae</taxon>
        <taxon>Fodinibius</taxon>
    </lineage>
</organism>
<dbReference type="GO" id="GO:0005509">
    <property type="term" value="F:calcium ion binding"/>
    <property type="evidence" value="ECO:0007669"/>
    <property type="project" value="InterPro"/>
</dbReference>
<protein>
    <submittedName>
        <fullName evidence="1">Uncharacterized protein</fullName>
    </submittedName>
</protein>
<sequence>MFNFKRMTLIVLLALVGIGCGGTDGLEIPKSFKNGYISFTNAGDLAEADYVPAGQQYSFTLTINTNRGAADDVNLTSFTEGGDWLNAQVVNNGAAIELSGTPTSSDAYTEYSYAVTAVQGNDKNVSTSFSVYVDN</sequence>
<dbReference type="InterPro" id="IPR015919">
    <property type="entry name" value="Cadherin-like_sf"/>
</dbReference>
<dbReference type="SUPFAM" id="SSF49313">
    <property type="entry name" value="Cadherin-like"/>
    <property type="match status" value="1"/>
</dbReference>
<dbReference type="Proteomes" id="UP000324595">
    <property type="component" value="Unassembled WGS sequence"/>
</dbReference>
<comment type="caution">
    <text evidence="1">The sequence shown here is derived from an EMBL/GenBank/DDBJ whole genome shotgun (WGS) entry which is preliminary data.</text>
</comment>